<protein>
    <submittedName>
        <fullName evidence="2">Uncharacterized protein</fullName>
    </submittedName>
</protein>
<gene>
    <name evidence="2" type="ORF">KRR39_10430</name>
</gene>
<accession>A0A975T1U8</accession>
<dbReference type="AlphaFoldDB" id="A0A975T1U8"/>
<organism evidence="2 3">
    <name type="scientific">Nocardioides panacis</name>
    <dbReference type="NCBI Taxonomy" id="2849501"/>
    <lineage>
        <taxon>Bacteria</taxon>
        <taxon>Bacillati</taxon>
        <taxon>Actinomycetota</taxon>
        <taxon>Actinomycetes</taxon>
        <taxon>Propionibacteriales</taxon>
        <taxon>Nocardioidaceae</taxon>
        <taxon>Nocardioides</taxon>
    </lineage>
</organism>
<reference evidence="2" key="1">
    <citation type="submission" date="2021-06" db="EMBL/GenBank/DDBJ databases">
        <title>Complete genome sequence of Nocardioides sp. G188.</title>
        <authorList>
            <person name="Im W.-T."/>
        </authorList>
    </citation>
    <scope>NUCLEOTIDE SEQUENCE</scope>
    <source>
        <strain evidence="2">G188</strain>
    </source>
</reference>
<name>A0A975T1U8_9ACTN</name>
<dbReference type="RefSeq" id="WP_216941954.1">
    <property type="nucleotide sequence ID" value="NZ_CP077062.1"/>
</dbReference>
<keyword evidence="3" id="KW-1185">Reference proteome</keyword>
<sequence length="105" mass="11512">MRSPSQNSPTNPEPTQRTAGRAECHREPPQPCPEYLAAIRDARAAVASARTSGHSSSRTPTVEQHNLFSALSAYAQSMTELGLPVPHTLLRELHMYQDLVTPHVV</sequence>
<dbReference type="KEGG" id="nps:KRR39_10430"/>
<dbReference type="Proteomes" id="UP000683575">
    <property type="component" value="Chromosome"/>
</dbReference>
<evidence type="ECO:0000313" key="2">
    <source>
        <dbReference type="EMBL" id="QWZ10108.1"/>
    </source>
</evidence>
<feature type="region of interest" description="Disordered" evidence="1">
    <location>
        <begin position="1"/>
        <end position="32"/>
    </location>
</feature>
<proteinExistence type="predicted"/>
<evidence type="ECO:0000256" key="1">
    <source>
        <dbReference type="SAM" id="MobiDB-lite"/>
    </source>
</evidence>
<evidence type="ECO:0000313" key="3">
    <source>
        <dbReference type="Proteomes" id="UP000683575"/>
    </source>
</evidence>
<dbReference type="EMBL" id="CP077062">
    <property type="protein sequence ID" value="QWZ10108.1"/>
    <property type="molecule type" value="Genomic_DNA"/>
</dbReference>
<feature type="compositionally biased region" description="Polar residues" evidence="1">
    <location>
        <begin position="1"/>
        <end position="18"/>
    </location>
</feature>